<dbReference type="InterPro" id="IPR050109">
    <property type="entry name" value="HTH-type_TetR-like_transc_reg"/>
</dbReference>
<dbReference type="InterPro" id="IPR009057">
    <property type="entry name" value="Homeodomain-like_sf"/>
</dbReference>
<dbReference type="PANTHER" id="PTHR30055:SF234">
    <property type="entry name" value="HTH-TYPE TRANSCRIPTIONAL REGULATOR BETI"/>
    <property type="match status" value="1"/>
</dbReference>
<reference evidence="6" key="1">
    <citation type="submission" date="2020-08" db="EMBL/GenBank/DDBJ databases">
        <authorList>
            <person name="Cejkova D."/>
            <person name="Kubasova T."/>
            <person name="Jahodarova E."/>
            <person name="Rychlik I."/>
        </authorList>
    </citation>
    <scope>NUCLEOTIDE SEQUENCE</scope>
    <source>
        <strain evidence="6">An824</strain>
    </source>
</reference>
<keyword evidence="2 4" id="KW-0238">DNA-binding</keyword>
<dbReference type="InterPro" id="IPR001647">
    <property type="entry name" value="HTH_TetR"/>
</dbReference>
<reference evidence="6" key="2">
    <citation type="journal article" date="2021" name="Sci. Rep.">
        <title>The distribution of antibiotic resistance genes in chicken gut microbiota commensals.</title>
        <authorList>
            <person name="Juricova H."/>
            <person name="Matiasovicova J."/>
            <person name="Kubasova T."/>
            <person name="Cejkova D."/>
            <person name="Rychlik I."/>
        </authorList>
    </citation>
    <scope>NUCLEOTIDE SEQUENCE</scope>
    <source>
        <strain evidence="6">An824</strain>
    </source>
</reference>
<evidence type="ECO:0000313" key="6">
    <source>
        <dbReference type="EMBL" id="MBM6673071.1"/>
    </source>
</evidence>
<evidence type="ECO:0000256" key="3">
    <source>
        <dbReference type="ARBA" id="ARBA00023163"/>
    </source>
</evidence>
<dbReference type="Proteomes" id="UP000706891">
    <property type="component" value="Unassembled WGS sequence"/>
</dbReference>
<evidence type="ECO:0000259" key="5">
    <source>
        <dbReference type="PROSITE" id="PS50977"/>
    </source>
</evidence>
<dbReference type="PROSITE" id="PS50977">
    <property type="entry name" value="HTH_TETR_2"/>
    <property type="match status" value="1"/>
</dbReference>
<feature type="DNA-binding region" description="H-T-H motif" evidence="4">
    <location>
        <begin position="29"/>
        <end position="48"/>
    </location>
</feature>
<evidence type="ECO:0000256" key="4">
    <source>
        <dbReference type="PROSITE-ProRule" id="PRU00335"/>
    </source>
</evidence>
<dbReference type="GO" id="GO:0000976">
    <property type="term" value="F:transcription cis-regulatory region binding"/>
    <property type="evidence" value="ECO:0007669"/>
    <property type="project" value="TreeGrafter"/>
</dbReference>
<comment type="caution">
    <text evidence="6">The sequence shown here is derived from an EMBL/GenBank/DDBJ whole genome shotgun (WGS) entry which is preliminary data.</text>
</comment>
<keyword evidence="3" id="KW-0804">Transcription</keyword>
<keyword evidence="1" id="KW-0805">Transcription regulation</keyword>
<accession>A0A938WSQ6</accession>
<dbReference type="GO" id="GO:0003700">
    <property type="term" value="F:DNA-binding transcription factor activity"/>
    <property type="evidence" value="ECO:0007669"/>
    <property type="project" value="TreeGrafter"/>
</dbReference>
<proteinExistence type="predicted"/>
<dbReference type="PRINTS" id="PR00455">
    <property type="entry name" value="HTHTETR"/>
</dbReference>
<dbReference type="RefSeq" id="WP_205103653.1">
    <property type="nucleotide sequence ID" value="NZ_JACJJG010000012.1"/>
</dbReference>
<dbReference type="AlphaFoldDB" id="A0A938WSQ6"/>
<name>A0A938WSQ6_9BACT</name>
<sequence length="203" mass="23535">MQTTKDYIRRSLIEAAEELFYEKGFRGVSMREVAARSGVGLSNIYNYFRSKDELFRGVVGPALRDFEAMLEAHHGQDGTDVTAMCDDGYFEKVVDEYTRFINCHRRRLAILLLRSGGSSLMGYRGEFTRHATKTVKEYFAEMKRRHPELVTDITETSIRMHTIWIFSMFEEIITHDIGPDDVPKVVGEYITIEISGWRELMKI</sequence>
<dbReference type="Gene3D" id="1.10.357.10">
    <property type="entry name" value="Tetracycline Repressor, domain 2"/>
    <property type="match status" value="1"/>
</dbReference>
<evidence type="ECO:0000256" key="1">
    <source>
        <dbReference type="ARBA" id="ARBA00023015"/>
    </source>
</evidence>
<feature type="domain" description="HTH tetR-type" evidence="5">
    <location>
        <begin position="6"/>
        <end position="66"/>
    </location>
</feature>
<dbReference type="SUPFAM" id="SSF46689">
    <property type="entry name" value="Homeodomain-like"/>
    <property type="match status" value="1"/>
</dbReference>
<protein>
    <submittedName>
        <fullName evidence="6">TetR/AcrR family transcriptional regulator</fullName>
    </submittedName>
</protein>
<keyword evidence="7" id="KW-1185">Reference proteome</keyword>
<evidence type="ECO:0000313" key="7">
    <source>
        <dbReference type="Proteomes" id="UP000706891"/>
    </source>
</evidence>
<evidence type="ECO:0000256" key="2">
    <source>
        <dbReference type="ARBA" id="ARBA00023125"/>
    </source>
</evidence>
<dbReference type="EMBL" id="JACJJG010000012">
    <property type="protein sequence ID" value="MBM6673071.1"/>
    <property type="molecule type" value="Genomic_DNA"/>
</dbReference>
<dbReference type="Pfam" id="PF00440">
    <property type="entry name" value="TetR_N"/>
    <property type="match status" value="1"/>
</dbReference>
<gene>
    <name evidence="6" type="ORF">H6A34_04175</name>
</gene>
<dbReference type="PANTHER" id="PTHR30055">
    <property type="entry name" value="HTH-TYPE TRANSCRIPTIONAL REGULATOR RUTR"/>
    <property type="match status" value="1"/>
</dbReference>
<organism evidence="6 7">
    <name type="scientific">Marseilla massiliensis</name>
    <dbReference type="NCBI Taxonomy" id="1841864"/>
    <lineage>
        <taxon>Bacteria</taxon>
        <taxon>Pseudomonadati</taxon>
        <taxon>Bacteroidota</taxon>
        <taxon>Bacteroidia</taxon>
        <taxon>Bacteroidales</taxon>
        <taxon>Prevotellaceae</taxon>
        <taxon>Marseilla</taxon>
    </lineage>
</organism>